<dbReference type="PROSITE" id="PS50011">
    <property type="entry name" value="PROTEIN_KINASE_DOM"/>
    <property type="match status" value="1"/>
</dbReference>
<dbReference type="STRING" id="44252.DJ90_4986"/>
<dbReference type="InterPro" id="IPR000719">
    <property type="entry name" value="Prot_kinase_dom"/>
</dbReference>
<dbReference type="GO" id="GO:0004674">
    <property type="term" value="F:protein serine/threonine kinase activity"/>
    <property type="evidence" value="ECO:0007669"/>
    <property type="project" value="TreeGrafter"/>
</dbReference>
<reference evidence="7 9" key="2">
    <citation type="submission" date="2019-11" db="EMBL/GenBank/DDBJ databases">
        <title>Draft genome sequences of five Paenibacillus species of dairy origin.</title>
        <authorList>
            <person name="Olajide A.M."/>
            <person name="Chen S."/>
            <person name="Lapointe G."/>
        </authorList>
    </citation>
    <scope>NUCLEOTIDE SEQUENCE [LARGE SCALE GENOMIC DNA]</scope>
    <source>
        <strain evidence="7 9">3CT49</strain>
    </source>
</reference>
<dbReference type="EMBL" id="JMQA01000026">
    <property type="protein sequence ID" value="KFN08828.1"/>
    <property type="molecule type" value="Genomic_DNA"/>
</dbReference>
<dbReference type="PROSITE" id="PS00108">
    <property type="entry name" value="PROTEIN_KINASE_ST"/>
    <property type="match status" value="1"/>
</dbReference>
<dbReference type="CDD" id="cd14014">
    <property type="entry name" value="STKc_PknB_like"/>
    <property type="match status" value="1"/>
</dbReference>
<feature type="domain" description="Protein kinase" evidence="5">
    <location>
        <begin position="17"/>
        <end position="265"/>
    </location>
</feature>
<dbReference type="Pfam" id="PF00069">
    <property type="entry name" value="Pkinase"/>
    <property type="match status" value="1"/>
</dbReference>
<keyword evidence="3 6" id="KW-0418">Kinase</keyword>
<dbReference type="SUPFAM" id="SSF52540">
    <property type="entry name" value="P-loop containing nucleoside triphosphate hydrolases"/>
    <property type="match status" value="1"/>
</dbReference>
<sequence>MSFVPQLAPGDLLAGRYSIERVAGQGGMSRVYLASDLKLPGKVWAVKESQAAAGHSVLVAQEAELLISLNHPRLPRIVDFIQEGGTGYSYIVMDYIEGEHLDRYVKTREGRMPTETLIRFGLQIAEGLHYLHTHRPPVIHRDVKPSNLLVDGKGQVRFIDFGIARTYSPDKAEDTVQLGTVGFAAPEQYGGSQSDGRADLYSLGAVLLYLGTGCKCSAWTQEAEECLRGRGHGALLPVLERLLQQRPEARYDSAEAAGEALRGVLRPQAADQAAASLSAWEGPVSGVQPAAGGRTAVIAVIGASPGAGTTHTAIALAHVLSRSAKRIAIAEMEAKSPAFQRLARVALGESASSAERQFRIGGVQYIRAPSRTEWLELLTGGYEYLVCDLGSGRQKEQLEEFRRADLSLVVGSAAEWRAEELERFAEAAGLAGKWPSTWKFCVPLASASAAKRLAKRLRTRSVYAIPPEPDPFDPGEAVTAALRALCDGLLPRPKRGGRGFLAKQKL</sequence>
<keyword evidence="2" id="KW-0547">Nucleotide-binding</keyword>
<protein>
    <submittedName>
        <fullName evidence="7">Protein kinase</fullName>
    </submittedName>
    <submittedName>
        <fullName evidence="6">Tyrosine kinase family protein</fullName>
    </submittedName>
</protein>
<dbReference type="PANTHER" id="PTHR43289:SF34">
    <property type="entry name" value="SERINE_THREONINE-PROTEIN KINASE YBDM-RELATED"/>
    <property type="match status" value="1"/>
</dbReference>
<dbReference type="SMART" id="SM00220">
    <property type="entry name" value="S_TKc"/>
    <property type="match status" value="1"/>
</dbReference>
<gene>
    <name evidence="6" type="ORF">DJ90_4986</name>
    <name evidence="7" type="ORF">GNQ08_13650</name>
</gene>
<reference evidence="6 8" key="1">
    <citation type="submission" date="2014-04" db="EMBL/GenBank/DDBJ databases">
        <authorList>
            <person name="Bishop-Lilly K.A."/>
            <person name="Broomall S.M."/>
            <person name="Chain P.S."/>
            <person name="Chertkov O."/>
            <person name="Coyne S.R."/>
            <person name="Daligault H.E."/>
            <person name="Davenport K.W."/>
            <person name="Erkkila T."/>
            <person name="Frey K.G."/>
            <person name="Gibbons H.S."/>
            <person name="Gu W."/>
            <person name="Jaissle J."/>
            <person name="Johnson S.L."/>
            <person name="Koroleva G.I."/>
            <person name="Ladner J.T."/>
            <person name="Lo C.-C."/>
            <person name="Minogue T.D."/>
            <person name="Munk C."/>
            <person name="Palacios G.F."/>
            <person name="Redden C.L."/>
            <person name="Rosenzweig C.N."/>
            <person name="Scholz M.B."/>
            <person name="Teshima H."/>
            <person name="Xu Y."/>
        </authorList>
    </citation>
    <scope>NUCLEOTIDE SEQUENCE [LARGE SCALE GENOMIC DNA]</scope>
    <source>
        <strain evidence="6 8">8244</strain>
    </source>
</reference>
<evidence type="ECO:0000256" key="2">
    <source>
        <dbReference type="ARBA" id="ARBA00022741"/>
    </source>
</evidence>
<dbReference type="HOGENOM" id="CLU_038253_0_0_9"/>
<accession>A0A090ZEF8</accession>
<evidence type="ECO:0000259" key="5">
    <source>
        <dbReference type="PROSITE" id="PS50011"/>
    </source>
</evidence>
<dbReference type="InterPro" id="IPR008271">
    <property type="entry name" value="Ser/Thr_kinase_AS"/>
</dbReference>
<proteinExistence type="predicted"/>
<keyword evidence="1" id="KW-0808">Transferase</keyword>
<evidence type="ECO:0000256" key="1">
    <source>
        <dbReference type="ARBA" id="ARBA00022679"/>
    </source>
</evidence>
<dbReference type="Gene3D" id="1.10.510.10">
    <property type="entry name" value="Transferase(Phosphotransferase) domain 1"/>
    <property type="match status" value="1"/>
</dbReference>
<keyword evidence="8" id="KW-1185">Reference proteome</keyword>
<dbReference type="InterPro" id="IPR027417">
    <property type="entry name" value="P-loop_NTPase"/>
</dbReference>
<dbReference type="GO" id="GO:0005524">
    <property type="term" value="F:ATP binding"/>
    <property type="evidence" value="ECO:0007669"/>
    <property type="project" value="UniProtKB-KW"/>
</dbReference>
<dbReference type="Gene3D" id="3.40.50.300">
    <property type="entry name" value="P-loop containing nucleotide triphosphate hydrolases"/>
    <property type="match status" value="1"/>
</dbReference>
<organism evidence="6 8">
    <name type="scientific">Paenibacillus macerans</name>
    <name type="common">Bacillus macerans</name>
    <dbReference type="NCBI Taxonomy" id="44252"/>
    <lineage>
        <taxon>Bacteria</taxon>
        <taxon>Bacillati</taxon>
        <taxon>Bacillota</taxon>
        <taxon>Bacilli</taxon>
        <taxon>Bacillales</taxon>
        <taxon>Paenibacillaceae</taxon>
        <taxon>Paenibacillus</taxon>
    </lineage>
</organism>
<dbReference type="Proteomes" id="UP000029278">
    <property type="component" value="Unassembled WGS sequence"/>
</dbReference>
<dbReference type="AlphaFoldDB" id="A0A090ZEF8"/>
<dbReference type="EMBL" id="WNZZ01000008">
    <property type="protein sequence ID" value="MUG23444.1"/>
    <property type="molecule type" value="Genomic_DNA"/>
</dbReference>
<dbReference type="Gene3D" id="3.30.200.20">
    <property type="entry name" value="Phosphorylase Kinase, domain 1"/>
    <property type="match status" value="1"/>
</dbReference>
<dbReference type="OrthoDB" id="9788659at2"/>
<dbReference type="PANTHER" id="PTHR43289">
    <property type="entry name" value="MITOGEN-ACTIVATED PROTEIN KINASE KINASE KINASE 20-RELATED"/>
    <property type="match status" value="1"/>
</dbReference>
<comment type="caution">
    <text evidence="6">The sequence shown here is derived from an EMBL/GenBank/DDBJ whole genome shotgun (WGS) entry which is preliminary data.</text>
</comment>
<evidence type="ECO:0000313" key="9">
    <source>
        <dbReference type="Proteomes" id="UP000442469"/>
    </source>
</evidence>
<dbReference type="Proteomes" id="UP000442469">
    <property type="component" value="Unassembled WGS sequence"/>
</dbReference>
<evidence type="ECO:0000313" key="7">
    <source>
        <dbReference type="EMBL" id="MUG23444.1"/>
    </source>
</evidence>
<evidence type="ECO:0000313" key="6">
    <source>
        <dbReference type="EMBL" id="KFN08828.1"/>
    </source>
</evidence>
<evidence type="ECO:0000256" key="4">
    <source>
        <dbReference type="ARBA" id="ARBA00022840"/>
    </source>
</evidence>
<name>A0A090ZEF8_PAEMA</name>
<evidence type="ECO:0000313" key="8">
    <source>
        <dbReference type="Proteomes" id="UP000029278"/>
    </source>
</evidence>
<dbReference type="PATRIC" id="fig|44252.3.peg.2904"/>
<keyword evidence="4" id="KW-0067">ATP-binding</keyword>
<dbReference type="InterPro" id="IPR011009">
    <property type="entry name" value="Kinase-like_dom_sf"/>
</dbReference>
<dbReference type="SUPFAM" id="SSF56112">
    <property type="entry name" value="Protein kinase-like (PK-like)"/>
    <property type="match status" value="1"/>
</dbReference>
<evidence type="ECO:0000256" key="3">
    <source>
        <dbReference type="ARBA" id="ARBA00022777"/>
    </source>
</evidence>